<dbReference type="GO" id="GO:0005829">
    <property type="term" value="C:cytosol"/>
    <property type="evidence" value="ECO:0007669"/>
    <property type="project" value="TreeGrafter"/>
</dbReference>
<dbReference type="RefSeq" id="WP_092460419.1">
    <property type="nucleotide sequence ID" value="NZ_FPCJ01000001.1"/>
</dbReference>
<accession>A0A1I7NKG3</accession>
<keyword evidence="4" id="KW-0547">Nucleotide-binding</keyword>
<dbReference type="STRING" id="1393122.SAMN05660895_2165"/>
<proteinExistence type="inferred from homology"/>
<dbReference type="InterPro" id="IPR036393">
    <property type="entry name" value="AceGlu_kinase-like_sf"/>
</dbReference>
<dbReference type="CDD" id="cd04243">
    <property type="entry name" value="AAK_AK-HSDH-like"/>
    <property type="match status" value="1"/>
</dbReference>
<keyword evidence="11" id="KW-1185">Reference proteome</keyword>
<dbReference type="Pfam" id="PF00696">
    <property type="entry name" value="AA_kinase"/>
    <property type="match status" value="1"/>
</dbReference>
<dbReference type="UniPathway" id="UPA00034">
    <property type="reaction ID" value="UER00015"/>
</dbReference>
<evidence type="ECO:0000256" key="3">
    <source>
        <dbReference type="ARBA" id="ARBA00022679"/>
    </source>
</evidence>
<evidence type="ECO:0000256" key="4">
    <source>
        <dbReference type="ARBA" id="ARBA00022741"/>
    </source>
</evidence>
<evidence type="ECO:0000256" key="8">
    <source>
        <dbReference type="RuleBase" id="RU004249"/>
    </source>
</evidence>
<evidence type="ECO:0000256" key="5">
    <source>
        <dbReference type="ARBA" id="ARBA00022777"/>
    </source>
</evidence>
<comment type="pathway">
    <text evidence="8">Amino-acid biosynthesis; L-threonine biosynthesis; L-threonine from L-aspartate: step 1/5.</text>
</comment>
<keyword evidence="8" id="KW-0028">Amino-acid biosynthesis</keyword>
<keyword evidence="6" id="KW-0067">ATP-binding</keyword>
<evidence type="ECO:0000259" key="9">
    <source>
        <dbReference type="Pfam" id="PF00696"/>
    </source>
</evidence>
<gene>
    <name evidence="10" type="ORF">SAMN05660895_2165</name>
</gene>
<dbReference type="PANTHER" id="PTHR21499:SF59">
    <property type="entry name" value="ASPARTOKINASE"/>
    <property type="match status" value="1"/>
</dbReference>
<evidence type="ECO:0000256" key="7">
    <source>
        <dbReference type="RuleBase" id="RU003448"/>
    </source>
</evidence>
<dbReference type="GO" id="GO:0009088">
    <property type="term" value="P:threonine biosynthetic process"/>
    <property type="evidence" value="ECO:0007669"/>
    <property type="project" value="UniProtKB-UniPathway"/>
</dbReference>
<sequence length="434" mass="49736">MKIFKFGGASLQNYSRIQLVLDILQTTSHRPLVIVVSAMGKTTNALEKVVEYAFHQQPDLSLQMLDDIVARHTEIIHELFPEGNAQLLQQMQAFLDPVRNLLIQPLGKNYDAFYDQVVSVGEMLSSLIISACLHRLQISHDWMDARTIIHTDARYREAELDWQLTRKAVAEKFIPVLQQKGCVLTQGFIGSAPDGSTTTLGREGSDYTAAILGHLLDAESVTIWKDVPGLQNADPKLVPNTTTIPEISYREVIEMAYYGAQVIHPRTIQPLQQKNIPLLVKCFLDKQMPGTRIHERMPDEPLPPIIVWKKNQVWVEFTTRDFSFITEHRISKLYQVFHQLHIKINLMQNGAISFSCCMDHQPEKLNALIHDLQHDFEIQYREGMELLTIRHPQNGWHQELIRDYLVWVEQKSPNTLQIVIQHTSQASIPIVPVH</sequence>
<dbReference type="AlphaFoldDB" id="A0A1I7NKG3"/>
<dbReference type="InterPro" id="IPR042199">
    <property type="entry name" value="AsparK_Bifunc_asparK/hSer_DH"/>
</dbReference>
<dbReference type="NCBIfam" id="TIGR00657">
    <property type="entry name" value="asp_kinases"/>
    <property type="match status" value="1"/>
</dbReference>
<dbReference type="InterPro" id="IPR001048">
    <property type="entry name" value="Asp/Glu/Uridylate_kinase"/>
</dbReference>
<name>A0A1I7NKG3_9BACT</name>
<dbReference type="UniPathway" id="UPA00050">
    <property type="reaction ID" value="UER00461"/>
</dbReference>
<dbReference type="UniPathway" id="UPA00051">
    <property type="reaction ID" value="UER00462"/>
</dbReference>
<dbReference type="GO" id="GO:0009090">
    <property type="term" value="P:homoserine biosynthetic process"/>
    <property type="evidence" value="ECO:0007669"/>
    <property type="project" value="TreeGrafter"/>
</dbReference>
<comment type="similarity">
    <text evidence="2 7">Belongs to the aspartokinase family.</text>
</comment>
<protein>
    <recommendedName>
        <fullName evidence="7">Aspartokinase</fullName>
        <ecNumber evidence="7">2.7.2.4</ecNumber>
    </recommendedName>
</protein>
<dbReference type="Gene3D" id="3.40.1160.10">
    <property type="entry name" value="Acetylglutamate kinase-like"/>
    <property type="match status" value="1"/>
</dbReference>
<dbReference type="Proteomes" id="UP000199537">
    <property type="component" value="Unassembled WGS sequence"/>
</dbReference>
<dbReference type="SUPFAM" id="SSF53633">
    <property type="entry name" value="Carbamate kinase-like"/>
    <property type="match status" value="1"/>
</dbReference>
<dbReference type="OrthoDB" id="9799110at2"/>
<feature type="domain" description="Aspartate/glutamate/uridylate kinase" evidence="9">
    <location>
        <begin position="3"/>
        <end position="281"/>
    </location>
</feature>
<comment type="pathway">
    <text evidence="1 8">Amino-acid biosynthesis; L-lysine biosynthesis via DAP pathway; (S)-tetrahydrodipicolinate from L-aspartate: step 1/4.</text>
</comment>
<keyword evidence="3 7" id="KW-0808">Transferase</keyword>
<dbReference type="GO" id="GO:0005524">
    <property type="term" value="F:ATP binding"/>
    <property type="evidence" value="ECO:0007669"/>
    <property type="project" value="UniProtKB-KW"/>
</dbReference>
<dbReference type="EMBL" id="FPCJ01000001">
    <property type="protein sequence ID" value="SFV35143.1"/>
    <property type="molecule type" value="Genomic_DNA"/>
</dbReference>
<keyword evidence="5 7" id="KW-0418">Kinase</keyword>
<evidence type="ECO:0000256" key="1">
    <source>
        <dbReference type="ARBA" id="ARBA00004766"/>
    </source>
</evidence>
<dbReference type="InterPro" id="IPR001341">
    <property type="entry name" value="Asp_kinase"/>
</dbReference>
<dbReference type="GO" id="GO:0004072">
    <property type="term" value="F:aspartate kinase activity"/>
    <property type="evidence" value="ECO:0007669"/>
    <property type="project" value="UniProtKB-EC"/>
</dbReference>
<evidence type="ECO:0000313" key="10">
    <source>
        <dbReference type="EMBL" id="SFV35143.1"/>
    </source>
</evidence>
<evidence type="ECO:0000313" key="11">
    <source>
        <dbReference type="Proteomes" id="UP000199537"/>
    </source>
</evidence>
<dbReference type="EC" id="2.7.2.4" evidence="7"/>
<comment type="pathway">
    <text evidence="8">Amino-acid biosynthesis; L-methionine biosynthesis via de novo pathway; L-homoserine from L-aspartate: step 1/3.</text>
</comment>
<evidence type="ECO:0000256" key="6">
    <source>
        <dbReference type="ARBA" id="ARBA00022840"/>
    </source>
</evidence>
<comment type="catalytic activity">
    <reaction evidence="7">
        <text>L-aspartate + ATP = 4-phospho-L-aspartate + ADP</text>
        <dbReference type="Rhea" id="RHEA:23776"/>
        <dbReference type="ChEBI" id="CHEBI:29991"/>
        <dbReference type="ChEBI" id="CHEBI:30616"/>
        <dbReference type="ChEBI" id="CHEBI:57535"/>
        <dbReference type="ChEBI" id="CHEBI:456216"/>
        <dbReference type="EC" id="2.7.2.4"/>
    </reaction>
</comment>
<evidence type="ECO:0000256" key="2">
    <source>
        <dbReference type="ARBA" id="ARBA00010122"/>
    </source>
</evidence>
<dbReference type="GO" id="GO:0009089">
    <property type="term" value="P:lysine biosynthetic process via diaminopimelate"/>
    <property type="evidence" value="ECO:0007669"/>
    <property type="project" value="UniProtKB-UniPathway"/>
</dbReference>
<reference evidence="11" key="1">
    <citation type="submission" date="2016-10" db="EMBL/GenBank/DDBJ databases">
        <authorList>
            <person name="Varghese N."/>
            <person name="Submissions S."/>
        </authorList>
    </citation>
    <scope>NUCLEOTIDE SEQUENCE [LARGE SCALE GENOMIC DNA]</scope>
    <source>
        <strain evidence="11">DSM 14807</strain>
    </source>
</reference>
<dbReference type="PANTHER" id="PTHR21499">
    <property type="entry name" value="ASPARTATE KINASE"/>
    <property type="match status" value="1"/>
</dbReference>
<organism evidence="10 11">
    <name type="scientific">Thermoflavifilum thermophilum</name>
    <dbReference type="NCBI Taxonomy" id="1393122"/>
    <lineage>
        <taxon>Bacteria</taxon>
        <taxon>Pseudomonadati</taxon>
        <taxon>Bacteroidota</taxon>
        <taxon>Chitinophagia</taxon>
        <taxon>Chitinophagales</taxon>
        <taxon>Chitinophagaceae</taxon>
        <taxon>Thermoflavifilum</taxon>
    </lineage>
</organism>
<dbReference type="Gene3D" id="1.20.120.1320">
    <property type="entry name" value="Aspartokinase, catalytic domain"/>
    <property type="match status" value="1"/>
</dbReference>